<proteinExistence type="predicted"/>
<keyword evidence="4" id="KW-1185">Reference proteome</keyword>
<dbReference type="SUPFAM" id="SSF46785">
    <property type="entry name" value="Winged helix' DNA-binding domain"/>
    <property type="match status" value="1"/>
</dbReference>
<dbReference type="Proteomes" id="UP000317043">
    <property type="component" value="Unassembled WGS sequence"/>
</dbReference>
<evidence type="ECO:0000259" key="2">
    <source>
        <dbReference type="Pfam" id="PF03551"/>
    </source>
</evidence>
<dbReference type="Gene3D" id="1.10.10.10">
    <property type="entry name" value="Winged helix-like DNA-binding domain superfamily/Winged helix DNA-binding domain"/>
    <property type="match status" value="1"/>
</dbReference>
<dbReference type="AlphaFoldDB" id="A0A543B1C9"/>
<dbReference type="PANTHER" id="PTHR33169">
    <property type="entry name" value="PADR-FAMILY TRANSCRIPTIONAL REGULATOR"/>
    <property type="match status" value="1"/>
</dbReference>
<dbReference type="OrthoDB" id="8443918at2"/>
<dbReference type="InParanoid" id="A0A543B1C9"/>
<protein>
    <submittedName>
        <fullName evidence="3">PadR family transcriptional regulator</fullName>
    </submittedName>
</protein>
<name>A0A543B1C9_9ACTN</name>
<accession>A0A543B1C9</accession>
<dbReference type="RefSeq" id="WP_142045893.1">
    <property type="nucleotide sequence ID" value="NZ_JBHTGS010000003.1"/>
</dbReference>
<gene>
    <name evidence="3" type="ORF">FB566_4227</name>
</gene>
<dbReference type="InterPro" id="IPR036390">
    <property type="entry name" value="WH_DNA-bd_sf"/>
</dbReference>
<evidence type="ECO:0000313" key="4">
    <source>
        <dbReference type="Proteomes" id="UP000317043"/>
    </source>
</evidence>
<dbReference type="EMBL" id="VFOW01000001">
    <property type="protein sequence ID" value="TQL78637.1"/>
    <property type="molecule type" value="Genomic_DNA"/>
</dbReference>
<evidence type="ECO:0000313" key="3">
    <source>
        <dbReference type="EMBL" id="TQL78637.1"/>
    </source>
</evidence>
<dbReference type="InterPro" id="IPR005149">
    <property type="entry name" value="Tscrpt_reg_PadR_N"/>
</dbReference>
<dbReference type="InterPro" id="IPR036388">
    <property type="entry name" value="WH-like_DNA-bd_sf"/>
</dbReference>
<feature type="domain" description="Transcription regulator PadR N-terminal" evidence="2">
    <location>
        <begin position="16"/>
        <end position="80"/>
    </location>
</feature>
<dbReference type="PANTHER" id="PTHR33169:SF14">
    <property type="entry name" value="TRANSCRIPTIONAL REGULATOR RV3488"/>
    <property type="match status" value="1"/>
</dbReference>
<evidence type="ECO:0000256" key="1">
    <source>
        <dbReference type="SAM" id="Coils"/>
    </source>
</evidence>
<organism evidence="3 4">
    <name type="scientific">Stackebrandtia endophytica</name>
    <dbReference type="NCBI Taxonomy" id="1496996"/>
    <lineage>
        <taxon>Bacteria</taxon>
        <taxon>Bacillati</taxon>
        <taxon>Actinomycetota</taxon>
        <taxon>Actinomycetes</taxon>
        <taxon>Glycomycetales</taxon>
        <taxon>Glycomycetaceae</taxon>
        <taxon>Stackebrandtia</taxon>
    </lineage>
</organism>
<feature type="coiled-coil region" evidence="1">
    <location>
        <begin position="114"/>
        <end position="141"/>
    </location>
</feature>
<dbReference type="Pfam" id="PF03551">
    <property type="entry name" value="PadR"/>
    <property type="match status" value="1"/>
</dbReference>
<sequence length="197" mass="22119">MSATRLLVLGAVRIHGTAHGYLVQHEFLSWGAHEWANVKWGSIYHALKQMTKQGLLTQRETDDGSWRVDYTITPKGDTEFLKLMRAALSHPEHRPDALAAALAFFTALPRAEVIDLLRRRITALEEERADKEHHARKIAKESPEHISELFGLWVTTADNGIEWTRGLIERLTAGEYTMVDDDPRAFGTPGSGKRPAG</sequence>
<comment type="caution">
    <text evidence="3">The sequence shown here is derived from an EMBL/GenBank/DDBJ whole genome shotgun (WGS) entry which is preliminary data.</text>
</comment>
<dbReference type="InterPro" id="IPR052509">
    <property type="entry name" value="Metal_resp_DNA-bind_regulator"/>
</dbReference>
<keyword evidence="1" id="KW-0175">Coiled coil</keyword>
<reference evidence="3 4" key="1">
    <citation type="submission" date="2019-06" db="EMBL/GenBank/DDBJ databases">
        <title>Sequencing the genomes of 1000 actinobacteria strains.</title>
        <authorList>
            <person name="Klenk H.-P."/>
        </authorList>
    </citation>
    <scope>NUCLEOTIDE SEQUENCE [LARGE SCALE GENOMIC DNA]</scope>
    <source>
        <strain evidence="3 4">DSM 45928</strain>
    </source>
</reference>